<reference evidence="4 5" key="1">
    <citation type="submission" date="2019-06" db="EMBL/GenBank/DDBJ databases">
        <title>Draft genome of Streptomyces sedi sp. JCM16909.</title>
        <authorList>
            <person name="Klykleung N."/>
            <person name="Tanasupawat S."/>
            <person name="Kudo T."/>
            <person name="Yuki M."/>
            <person name="Ohkuma M."/>
        </authorList>
    </citation>
    <scope>NUCLEOTIDE SEQUENCE [LARGE SCALE GENOMIC DNA]</scope>
    <source>
        <strain evidence="4 5">JCM 16909</strain>
    </source>
</reference>
<organism evidence="4 5">
    <name type="scientific">Streptomyces sedi</name>
    <dbReference type="NCBI Taxonomy" id="555059"/>
    <lineage>
        <taxon>Bacteria</taxon>
        <taxon>Bacillati</taxon>
        <taxon>Actinomycetota</taxon>
        <taxon>Actinomycetes</taxon>
        <taxon>Kitasatosporales</taxon>
        <taxon>Streptomycetaceae</taxon>
        <taxon>Streptomyces</taxon>
    </lineage>
</organism>
<dbReference type="Pfam" id="PF12804">
    <property type="entry name" value="NTP_transf_3"/>
    <property type="match status" value="1"/>
</dbReference>
<feature type="domain" description="MobA-like NTP transferase" evidence="2">
    <location>
        <begin position="27"/>
        <end position="169"/>
    </location>
</feature>
<keyword evidence="4" id="KW-0548">Nucleotidyltransferase</keyword>
<evidence type="ECO:0000256" key="1">
    <source>
        <dbReference type="ARBA" id="ARBA00022679"/>
    </source>
</evidence>
<proteinExistence type="predicted"/>
<dbReference type="OrthoDB" id="4735656at2"/>
<dbReference type="SUPFAM" id="SSF53448">
    <property type="entry name" value="Nucleotide-diphospho-sugar transferases"/>
    <property type="match status" value="1"/>
</dbReference>
<evidence type="ECO:0000259" key="2">
    <source>
        <dbReference type="Pfam" id="PF12804"/>
    </source>
</evidence>
<accession>A0A5C4V3U8</accession>
<dbReference type="InterPro" id="IPR025877">
    <property type="entry name" value="MobA-like_NTP_Trfase"/>
</dbReference>
<comment type="caution">
    <text evidence="4">The sequence shown here is derived from an EMBL/GenBank/DDBJ whole genome shotgun (WGS) entry which is preliminary data.</text>
</comment>
<dbReference type="PANTHER" id="PTHR19136">
    <property type="entry name" value="MOLYBDENUM COFACTOR GUANYLYLTRANSFERASE"/>
    <property type="match status" value="1"/>
</dbReference>
<dbReference type="EMBL" id="VDGT01000008">
    <property type="protein sequence ID" value="TNM30335.1"/>
    <property type="molecule type" value="Genomic_DNA"/>
</dbReference>
<evidence type="ECO:0000313" key="4">
    <source>
        <dbReference type="EMBL" id="TNM30335.1"/>
    </source>
</evidence>
<dbReference type="InterPro" id="IPR029044">
    <property type="entry name" value="Nucleotide-diphossugar_trans"/>
</dbReference>
<dbReference type="InterPro" id="IPR045598">
    <property type="entry name" value="DUF6457"/>
</dbReference>
<dbReference type="Proteomes" id="UP000311713">
    <property type="component" value="Unassembled WGS sequence"/>
</dbReference>
<feature type="domain" description="DUF6457" evidence="3">
    <location>
        <begin position="216"/>
        <end position="292"/>
    </location>
</feature>
<dbReference type="Gene3D" id="3.90.550.10">
    <property type="entry name" value="Spore Coat Polysaccharide Biosynthesis Protein SpsA, Chain A"/>
    <property type="match status" value="1"/>
</dbReference>
<sequence>MTAAASDHRDREVDRDVDRGANAVPEAVVLAGGAARRLGGVDKPAVRVGGRTLLDRVLAGCPADGPDPVVVGPRRRTARPVRWTREEPPGGGPLPALAAGLALTERPLVAVLAADLPFLDAATVPLLVAALPPDADGVLLVDAEGRDQPLTAVYRAAALRAALAALGEAPAALAGRPLRAALGGLRLRRLPGPAALDCDTWPDIAVARAAIGDDGVVLEEWIAAVKAELGVELDVDTKALLDAARDAAHGVTRPAAPLTTFLIGYAAGRTGLPPAEAAARVAALAEDWARERAEPEARS</sequence>
<protein>
    <submittedName>
        <fullName evidence="4">Molybdenum cofactor guanylyltransferase</fullName>
    </submittedName>
</protein>
<dbReference type="GO" id="GO:0016779">
    <property type="term" value="F:nucleotidyltransferase activity"/>
    <property type="evidence" value="ECO:0007669"/>
    <property type="project" value="UniProtKB-KW"/>
</dbReference>
<keyword evidence="1 4" id="KW-0808">Transferase</keyword>
<evidence type="ECO:0000259" key="3">
    <source>
        <dbReference type="Pfam" id="PF20058"/>
    </source>
</evidence>
<gene>
    <name evidence="4" type="ORF">FH715_13410</name>
</gene>
<dbReference type="Pfam" id="PF20058">
    <property type="entry name" value="DUF6457"/>
    <property type="match status" value="1"/>
</dbReference>
<dbReference type="PANTHER" id="PTHR19136:SF81">
    <property type="entry name" value="MOLYBDENUM COFACTOR GUANYLYLTRANSFERASE"/>
    <property type="match status" value="1"/>
</dbReference>
<name>A0A5C4V3U8_9ACTN</name>
<dbReference type="AlphaFoldDB" id="A0A5C4V3U8"/>
<evidence type="ECO:0000313" key="5">
    <source>
        <dbReference type="Proteomes" id="UP000311713"/>
    </source>
</evidence>
<keyword evidence="5" id="KW-1185">Reference proteome</keyword>
<dbReference type="RefSeq" id="WP_139644798.1">
    <property type="nucleotide sequence ID" value="NZ_VDGT01000008.1"/>
</dbReference>